<dbReference type="EMBL" id="CP115613">
    <property type="protein sequence ID" value="WBW75166.1"/>
    <property type="molecule type" value="Genomic_DNA"/>
</dbReference>
<feature type="domain" description="THIF-type NAD/FAD binding fold" evidence="5">
    <location>
        <begin position="10"/>
        <end position="513"/>
    </location>
</feature>
<dbReference type="GeneID" id="80878085"/>
<comment type="function">
    <text evidence="4">Regulatory subunit of the dimeric UBA3-ULA1 E1 enzyme.</text>
</comment>
<comment type="pathway">
    <text evidence="1 4">Protein modification; protein neddylation.</text>
</comment>
<dbReference type="InterPro" id="IPR045886">
    <property type="entry name" value="ThiF/MoeB/HesA"/>
</dbReference>
<evidence type="ECO:0000256" key="3">
    <source>
        <dbReference type="ARBA" id="ARBA00022786"/>
    </source>
</evidence>
<dbReference type="InterPro" id="IPR035985">
    <property type="entry name" value="Ubiquitin-activating_enz"/>
</dbReference>
<dbReference type="GO" id="GO:0016887">
    <property type="term" value="F:ATP hydrolysis activity"/>
    <property type="evidence" value="ECO:0007669"/>
    <property type="project" value="UniProtKB-ARBA"/>
</dbReference>
<accession>A0AAF0AWW0</accession>
<dbReference type="AlphaFoldDB" id="A0AAF0AWW0"/>
<evidence type="ECO:0000256" key="2">
    <source>
        <dbReference type="ARBA" id="ARBA00006868"/>
    </source>
</evidence>
<dbReference type="InterPro" id="IPR000594">
    <property type="entry name" value="ThiF_NAD_FAD-bd"/>
</dbReference>
<dbReference type="Pfam" id="PF00899">
    <property type="entry name" value="ThiF"/>
    <property type="match status" value="1"/>
</dbReference>
<dbReference type="GO" id="GO:0005737">
    <property type="term" value="C:cytoplasm"/>
    <property type="evidence" value="ECO:0007669"/>
    <property type="project" value="TreeGrafter"/>
</dbReference>
<dbReference type="PANTHER" id="PTHR10953">
    <property type="entry name" value="UBIQUITIN-ACTIVATING ENZYME E1"/>
    <property type="match status" value="1"/>
</dbReference>
<protein>
    <recommendedName>
        <fullName evidence="4">NEDD8-activating enzyme E1 regulatory subunit</fullName>
    </recommendedName>
</protein>
<dbReference type="SUPFAM" id="SSF69572">
    <property type="entry name" value="Activating enzymes of the ubiquitin-like proteins"/>
    <property type="match status" value="1"/>
</dbReference>
<evidence type="ECO:0000256" key="4">
    <source>
        <dbReference type="PIRNR" id="PIRNR039099"/>
    </source>
</evidence>
<keyword evidence="3 4" id="KW-0833">Ubl conjugation pathway</keyword>
<dbReference type="InterPro" id="IPR030667">
    <property type="entry name" value="APP-BP1"/>
</dbReference>
<evidence type="ECO:0000256" key="1">
    <source>
        <dbReference type="ARBA" id="ARBA00005032"/>
    </source>
</evidence>
<evidence type="ECO:0000313" key="6">
    <source>
        <dbReference type="EMBL" id="WBW75166.1"/>
    </source>
</evidence>
<reference evidence="6 7" key="1">
    <citation type="journal article" date="2023" name="G3 (Bethesda)">
        <title>A high-quality reference genome for the fission yeast Schizosaccharomyces osmophilus.</title>
        <authorList>
            <person name="Jia G.S."/>
            <person name="Zhang W.C."/>
            <person name="Liang Y."/>
            <person name="Liu X.H."/>
            <person name="Rhind N."/>
            <person name="Pidoux A."/>
            <person name="Brysch-Herzberg M."/>
            <person name="Du L.L."/>
        </authorList>
    </citation>
    <scope>NUCLEOTIDE SEQUENCE [LARGE SCALE GENOMIC DNA]</scope>
    <source>
        <strain evidence="6 7">CBS 15793</strain>
    </source>
</reference>
<dbReference type="Proteomes" id="UP001212411">
    <property type="component" value="Chromosome 3"/>
</dbReference>
<organism evidence="6 7">
    <name type="scientific">Schizosaccharomyces osmophilus</name>
    <dbReference type="NCBI Taxonomy" id="2545709"/>
    <lineage>
        <taxon>Eukaryota</taxon>
        <taxon>Fungi</taxon>
        <taxon>Dikarya</taxon>
        <taxon>Ascomycota</taxon>
        <taxon>Taphrinomycotina</taxon>
        <taxon>Schizosaccharomycetes</taxon>
        <taxon>Schizosaccharomycetales</taxon>
        <taxon>Schizosaccharomycetaceae</taxon>
        <taxon>Schizosaccharomyces</taxon>
    </lineage>
</organism>
<evidence type="ECO:0000313" key="7">
    <source>
        <dbReference type="Proteomes" id="UP001212411"/>
    </source>
</evidence>
<dbReference type="GO" id="GO:0045116">
    <property type="term" value="P:protein neddylation"/>
    <property type="evidence" value="ECO:0007669"/>
    <property type="project" value="UniProtKB-UniRule"/>
</dbReference>
<dbReference type="KEGG" id="som:SOMG_04616"/>
<dbReference type="GO" id="GO:0019781">
    <property type="term" value="F:NEDD8 activating enzyme activity"/>
    <property type="evidence" value="ECO:0007669"/>
    <property type="project" value="UniProtKB-UniRule"/>
</dbReference>
<dbReference type="PIRSF" id="PIRSF039099">
    <property type="entry name" value="APP-BP1"/>
    <property type="match status" value="1"/>
</dbReference>
<gene>
    <name evidence="6" type="primary">uba5</name>
    <name evidence="6" type="ORF">SOMG_04616</name>
</gene>
<dbReference type="PANTHER" id="PTHR10953:SF29">
    <property type="entry name" value="NEDD8-ACTIVATING ENZYME E1 REGULATORY SUBUNIT"/>
    <property type="match status" value="1"/>
</dbReference>
<proteinExistence type="inferred from homology"/>
<sequence>MDNPCKMQKYDRQVRIWKAEGQYAIEQSHICLLNANTVGCEALKNTILPGIREFTVIDKSLVDLKRDGSNFFVQYDQEGQSRALCTSTLLQQLNPSAEMNYLEVEPEELIEKDIEFFSRFAIVFASKLKSEALLRLEAFLRSKGIPLIYYNSIGFAGIIRISLPEYTTVQSQPEVPLDLRIRTPWFDLMDHVRSLNISQMDVTTRNELTYIELLIHYMLQFERLHHRKPENSDDRRILQDMIRKDIHGQAPENYEEALSSYWRILQEYKIPSNVMEVLQDEKSQHLSECSTDFWILCHSLKCFYEERGTLPLLGTIPDMHSNTQRYLTIKQLYNEKYLTDFGALKLFVQRALKSQKRPVDDIPDIVIKRFCKNVLNIKVLRYRSIQEEFETPNNLDSFLSEENSLLPWYFAFRISEQLFSCHPHASLEKESPIVNSELDNLFEKYSLKQEYKEKVLECIEELSRASGYEVHPVSSLVGGIAAQEAIKILTKHYLPVNHTCIFNGVHSKTETFNI</sequence>
<dbReference type="Gene3D" id="3.40.50.720">
    <property type="entry name" value="NAD(P)-binding Rossmann-like Domain"/>
    <property type="match status" value="2"/>
</dbReference>
<evidence type="ECO:0000259" key="5">
    <source>
        <dbReference type="Pfam" id="PF00899"/>
    </source>
</evidence>
<name>A0AAF0AWW0_9SCHI</name>
<comment type="similarity">
    <text evidence="2 4">Belongs to the ubiquitin-activating E1 family. ULA1 subfamily.</text>
</comment>
<dbReference type="RefSeq" id="XP_056039409.1">
    <property type="nucleotide sequence ID" value="XM_056183396.1"/>
</dbReference>
<keyword evidence="7" id="KW-1185">Reference proteome</keyword>